<dbReference type="EMBL" id="RZHF01000004">
    <property type="protein sequence ID" value="RUR34489.1"/>
    <property type="molecule type" value="Genomic_DNA"/>
</dbReference>
<reference evidence="2 3" key="1">
    <citation type="submission" date="2018-12" db="EMBL/GenBank/DDBJ databases">
        <title>three novel Halomonas strain isolated from plants.</title>
        <authorList>
            <person name="Sun C."/>
        </authorList>
    </citation>
    <scope>NUCLEOTIDE SEQUENCE [LARGE SCALE GENOMIC DNA]</scope>
    <source>
        <strain evidence="2 3">JCM 18142</strain>
    </source>
</reference>
<dbReference type="OrthoDB" id="7366354at2"/>
<comment type="caution">
    <text evidence="2">The sequence shown here is derived from an EMBL/GenBank/DDBJ whole genome shotgun (WGS) entry which is preliminary data.</text>
</comment>
<feature type="transmembrane region" description="Helical" evidence="1">
    <location>
        <begin position="120"/>
        <end position="139"/>
    </location>
</feature>
<evidence type="ECO:0000313" key="2">
    <source>
        <dbReference type="EMBL" id="RUR34489.1"/>
    </source>
</evidence>
<keyword evidence="3" id="KW-1185">Reference proteome</keyword>
<keyword evidence="1" id="KW-0472">Membrane</keyword>
<evidence type="ECO:0000313" key="3">
    <source>
        <dbReference type="Proteomes" id="UP000287023"/>
    </source>
</evidence>
<sequence length="195" mass="21061">MNWRDTVEEVAKYAPAVATALGGPGVGGITAGAAAMVTSALGIRNTPAALVAALDDPVKRESLIRLNNEHERELIGMRLQAEAVQAQEETKRLSEVNQTIRSELAAEGWWRAGWRPFNGWMLSASLAAVNFGLLAVVVLDPTQLPVVVDVLIWSVVAQGAVQGINIKKRSDDKQAMMGQAPASWIEQILTKKKIR</sequence>
<dbReference type="RefSeq" id="WP_127059934.1">
    <property type="nucleotide sequence ID" value="NZ_RZHF01000004.1"/>
</dbReference>
<protein>
    <recommendedName>
        <fullName evidence="4">Holin of 3TMs, for gene-transfer release</fullName>
    </recommendedName>
</protein>
<evidence type="ECO:0000256" key="1">
    <source>
        <dbReference type="SAM" id="Phobius"/>
    </source>
</evidence>
<evidence type="ECO:0008006" key="4">
    <source>
        <dbReference type="Google" id="ProtNLM"/>
    </source>
</evidence>
<feature type="transmembrane region" description="Helical" evidence="1">
    <location>
        <begin position="145"/>
        <end position="166"/>
    </location>
</feature>
<dbReference type="Proteomes" id="UP000287023">
    <property type="component" value="Unassembled WGS sequence"/>
</dbReference>
<dbReference type="AlphaFoldDB" id="A0A3S0Z193"/>
<name>A0A3S0Z193_9GAMM</name>
<keyword evidence="1" id="KW-1133">Transmembrane helix</keyword>
<keyword evidence="1" id="KW-0812">Transmembrane</keyword>
<organism evidence="2 3">
    <name type="scientific">Vreelandella nanhaiensis</name>
    <dbReference type="NCBI Taxonomy" id="1258546"/>
    <lineage>
        <taxon>Bacteria</taxon>
        <taxon>Pseudomonadati</taxon>
        <taxon>Pseudomonadota</taxon>
        <taxon>Gammaproteobacteria</taxon>
        <taxon>Oceanospirillales</taxon>
        <taxon>Halomonadaceae</taxon>
        <taxon>Vreelandella</taxon>
    </lineage>
</organism>
<proteinExistence type="predicted"/>
<accession>A0A3S0Z193</accession>
<gene>
    <name evidence="2" type="ORF">ELY38_02550</name>
</gene>